<dbReference type="NCBIfam" id="TIGR00778">
    <property type="entry name" value="ahpD_dom"/>
    <property type="match status" value="1"/>
</dbReference>
<dbReference type="SUPFAM" id="SSF69118">
    <property type="entry name" value="AhpD-like"/>
    <property type="match status" value="1"/>
</dbReference>
<dbReference type="PANTHER" id="PTHR35446">
    <property type="entry name" value="SI:CH211-175M2.5"/>
    <property type="match status" value="1"/>
</dbReference>
<dbReference type="GeneID" id="100376473"/>
<reference evidence="3" key="1">
    <citation type="submission" date="2025-08" db="UniProtKB">
        <authorList>
            <consortium name="RefSeq"/>
        </authorList>
    </citation>
    <scope>IDENTIFICATION</scope>
    <source>
        <tissue evidence="3">Testes</tissue>
    </source>
</reference>
<dbReference type="Gene3D" id="1.20.5.810">
    <property type="entry name" value="AhpD-like"/>
    <property type="match status" value="1"/>
</dbReference>
<dbReference type="Gene3D" id="1.20.1290.10">
    <property type="entry name" value="AhpD-like"/>
    <property type="match status" value="1"/>
</dbReference>
<keyword evidence="2" id="KW-1185">Reference proteome</keyword>
<dbReference type="InterPro" id="IPR003779">
    <property type="entry name" value="CMD-like"/>
</dbReference>
<evidence type="ECO:0000313" key="3">
    <source>
        <dbReference type="RefSeq" id="XP_002735550.1"/>
    </source>
</evidence>
<name>A0ABM0GR88_SACKO</name>
<protein>
    <submittedName>
        <fullName evidence="3">Uncharacterized protein LOC100376473</fullName>
    </submittedName>
</protein>
<dbReference type="InterPro" id="IPR004675">
    <property type="entry name" value="AhpD_core"/>
</dbReference>
<dbReference type="NCBIfam" id="TIGR01926">
    <property type="entry name" value="peroxid_rel"/>
    <property type="match status" value="1"/>
</dbReference>
<evidence type="ECO:0000313" key="2">
    <source>
        <dbReference type="Proteomes" id="UP000694865"/>
    </source>
</evidence>
<dbReference type="Proteomes" id="UP000694865">
    <property type="component" value="Unplaced"/>
</dbReference>
<sequence length="231" mass="26576">MSFRRLSQVIILNLKKKCFLSPNISSSYSGNRQNLCSYPISRYPVPDKKDLPDDIVQQMNEVEEKSGFLPNVFRALSHRPAEYRAFFAYYDVLMYKEHGNLSKADKEMIVVATSAHNNCVYCVIAHGALMRVFSKKKITADQVAINWKCADLDARQKAILEFAMRVCKSEAIHEEHFVDLEKHGLDREDAWDIGAIVGFFALSNRMAHLVSMRPNDEFYTFGRIPKDKKDK</sequence>
<proteinExistence type="predicted"/>
<accession>A0ABM0GR88</accession>
<dbReference type="InterPro" id="IPR029032">
    <property type="entry name" value="AhpD-like"/>
</dbReference>
<feature type="domain" description="Carboxymuconolactone decarboxylase-like" evidence="1">
    <location>
        <begin position="80"/>
        <end position="144"/>
    </location>
</feature>
<evidence type="ECO:0000259" key="1">
    <source>
        <dbReference type="Pfam" id="PF02627"/>
    </source>
</evidence>
<dbReference type="Pfam" id="PF02627">
    <property type="entry name" value="CMD"/>
    <property type="match status" value="1"/>
</dbReference>
<dbReference type="RefSeq" id="XP_002735550.1">
    <property type="nucleotide sequence ID" value="XM_002735504.2"/>
</dbReference>
<organism evidence="2 3">
    <name type="scientific">Saccoglossus kowalevskii</name>
    <name type="common">Acorn worm</name>
    <dbReference type="NCBI Taxonomy" id="10224"/>
    <lineage>
        <taxon>Eukaryota</taxon>
        <taxon>Metazoa</taxon>
        <taxon>Hemichordata</taxon>
        <taxon>Enteropneusta</taxon>
        <taxon>Harrimaniidae</taxon>
        <taxon>Saccoglossus</taxon>
    </lineage>
</organism>
<dbReference type="PANTHER" id="PTHR35446:SF2">
    <property type="entry name" value="CARBOXYMUCONOLACTONE DECARBOXYLASE-LIKE DOMAIN-CONTAINING PROTEIN"/>
    <property type="match status" value="1"/>
</dbReference>
<gene>
    <name evidence="3" type="primary">LOC100376473</name>
</gene>
<dbReference type="InterPro" id="IPR010195">
    <property type="entry name" value="Uncharacterised_peroxidase-rel"/>
</dbReference>